<dbReference type="EC" id="3.1.3.-" evidence="12"/>
<keyword evidence="7 12" id="KW-0378">Hydrolase</keyword>
<dbReference type="GO" id="GO:0071590">
    <property type="term" value="P:nicotinamide riboside biosynthetic process"/>
    <property type="evidence" value="ECO:0007669"/>
    <property type="project" value="TreeGrafter"/>
</dbReference>
<evidence type="ECO:0000256" key="7">
    <source>
        <dbReference type="ARBA" id="ARBA00022801"/>
    </source>
</evidence>
<dbReference type="PANTHER" id="PTHR28213">
    <property type="entry name" value="IMP-SPECIFIC 5'-NUCLEOTIDASE 1"/>
    <property type="match status" value="1"/>
</dbReference>
<dbReference type="Pfam" id="PF06437">
    <property type="entry name" value="ISN1"/>
    <property type="match status" value="1"/>
</dbReference>
<dbReference type="GO" id="GO:0071592">
    <property type="term" value="P:nicotinic acid riboside biosynthetic process"/>
    <property type="evidence" value="ECO:0007669"/>
    <property type="project" value="TreeGrafter"/>
</dbReference>
<evidence type="ECO:0000256" key="4">
    <source>
        <dbReference type="ARBA" id="ARBA00015544"/>
    </source>
</evidence>
<evidence type="ECO:0000256" key="3">
    <source>
        <dbReference type="ARBA" id="ARBA00011881"/>
    </source>
</evidence>
<dbReference type="InterPro" id="IPR036412">
    <property type="entry name" value="HAD-like_sf"/>
</dbReference>
<dbReference type="GO" id="GO:0000287">
    <property type="term" value="F:magnesium ion binding"/>
    <property type="evidence" value="ECO:0007669"/>
    <property type="project" value="InterPro"/>
</dbReference>
<reference evidence="13" key="1">
    <citation type="journal article" date="2020" name="Stud. Mycol.">
        <title>101 Dothideomycetes genomes: a test case for predicting lifestyles and emergence of pathogens.</title>
        <authorList>
            <person name="Haridas S."/>
            <person name="Albert R."/>
            <person name="Binder M."/>
            <person name="Bloem J."/>
            <person name="Labutti K."/>
            <person name="Salamov A."/>
            <person name="Andreopoulos B."/>
            <person name="Baker S."/>
            <person name="Barry K."/>
            <person name="Bills G."/>
            <person name="Bluhm B."/>
            <person name="Cannon C."/>
            <person name="Castanera R."/>
            <person name="Culley D."/>
            <person name="Daum C."/>
            <person name="Ezra D."/>
            <person name="Gonzalez J."/>
            <person name="Henrissat B."/>
            <person name="Kuo A."/>
            <person name="Liang C."/>
            <person name="Lipzen A."/>
            <person name="Lutzoni F."/>
            <person name="Magnuson J."/>
            <person name="Mondo S."/>
            <person name="Nolan M."/>
            <person name="Ohm R."/>
            <person name="Pangilinan J."/>
            <person name="Park H.-J."/>
            <person name="Ramirez L."/>
            <person name="Alfaro M."/>
            <person name="Sun H."/>
            <person name="Tritt A."/>
            <person name="Yoshinaga Y."/>
            <person name="Zwiers L.-H."/>
            <person name="Turgeon B."/>
            <person name="Goodwin S."/>
            <person name="Spatafora J."/>
            <person name="Crous P."/>
            <person name="Grigoriev I."/>
        </authorList>
    </citation>
    <scope>NUCLEOTIDE SEQUENCE</scope>
    <source>
        <strain evidence="13">CBS 121167</strain>
    </source>
</reference>
<accession>A0A6A6BNU6</accession>
<evidence type="ECO:0000256" key="2">
    <source>
        <dbReference type="ARBA" id="ARBA00005307"/>
    </source>
</evidence>
<gene>
    <name evidence="13" type="ORF">K452DRAFT_295652</name>
</gene>
<evidence type="ECO:0000313" key="13">
    <source>
        <dbReference type="EMBL" id="KAF2145103.1"/>
    </source>
</evidence>
<keyword evidence="14" id="KW-1185">Reference proteome</keyword>
<dbReference type="RefSeq" id="XP_033400815.1">
    <property type="nucleotide sequence ID" value="XM_033541838.1"/>
</dbReference>
<evidence type="ECO:0000256" key="5">
    <source>
        <dbReference type="ARBA" id="ARBA00022723"/>
    </source>
</evidence>
<keyword evidence="10 12" id="KW-0546">Nucleotide metabolism</keyword>
<dbReference type="InterPro" id="IPR009453">
    <property type="entry name" value="ISN1"/>
</dbReference>
<dbReference type="PANTHER" id="PTHR28213:SF1">
    <property type="entry name" value="IMP-SPECIFIC 5'-NUCLEOTIDASE 1"/>
    <property type="match status" value="1"/>
</dbReference>
<sequence>MTTRYRVEYALKTHRRDQLIEWIKGLLAVPFVLHSQPTAVFEPRHGSTEEMASIAHRRYAEILRDVEELINDHIAHQRAGTENHSKLRLLVPAVSKFFTPLLLHDAFVYQDARRFISHRRFVAPSFNDIRIILNTAQVMSLVRAGPLQLVTFDGDVTLYDDGQSLTPDNPIIPRILGLMRNGTSIGIVTAAGYTESRRYYERLYGLLDAIHSSDLPAHLKQNIIVLGGESSYLFKYSDDAPNLLKFVPRKEWILEEMQSWTEEDVTALLNVAEAALKECVNNLRLPAQLIRKERAVGIIPAPGGRFTREQLEETVLVTQKILEMSDVGQRLPFCAFNGGNDVFVDIGDKSWGVLSCQRFFGGIDGSKTLHVGDQFLSAGANDFKARLACTTAWIANPTETCQLLDETAELDALQQRKTV</sequence>
<keyword evidence="8" id="KW-0067">ATP-binding</keyword>
<evidence type="ECO:0000256" key="9">
    <source>
        <dbReference type="ARBA" id="ARBA00022842"/>
    </source>
</evidence>
<keyword evidence="9 12" id="KW-0460">Magnesium</keyword>
<comment type="similarity">
    <text evidence="2 12">Belongs to the ISN1 family.</text>
</comment>
<evidence type="ECO:0000313" key="14">
    <source>
        <dbReference type="Proteomes" id="UP000799438"/>
    </source>
</evidence>
<dbReference type="GO" id="GO:0008253">
    <property type="term" value="F:5'-nucleotidase activity"/>
    <property type="evidence" value="ECO:0007669"/>
    <property type="project" value="InterPro"/>
</dbReference>
<protein>
    <recommendedName>
        <fullName evidence="4 12">IMP-specific 5'-nucleotidase 1</fullName>
        <ecNumber evidence="12">3.1.3.-</ecNumber>
    </recommendedName>
</protein>
<dbReference type="AlphaFoldDB" id="A0A6A6BNU6"/>
<name>A0A6A6BNU6_9PEZI</name>
<dbReference type="PIRSF" id="PIRSF028836">
    <property type="entry name" value="ISN1"/>
    <property type="match status" value="1"/>
</dbReference>
<evidence type="ECO:0000256" key="10">
    <source>
        <dbReference type="ARBA" id="ARBA00023080"/>
    </source>
</evidence>
<dbReference type="GO" id="GO:0009117">
    <property type="term" value="P:nucleotide metabolic process"/>
    <property type="evidence" value="ECO:0007669"/>
    <property type="project" value="UniProtKB-KW"/>
</dbReference>
<keyword evidence="5" id="KW-0479">Metal-binding</keyword>
<evidence type="ECO:0000256" key="6">
    <source>
        <dbReference type="ARBA" id="ARBA00022741"/>
    </source>
</evidence>
<evidence type="ECO:0000256" key="11">
    <source>
        <dbReference type="ARBA" id="ARBA00047413"/>
    </source>
</evidence>
<proteinExistence type="inferred from homology"/>
<evidence type="ECO:0000256" key="8">
    <source>
        <dbReference type="ARBA" id="ARBA00022840"/>
    </source>
</evidence>
<evidence type="ECO:0000256" key="12">
    <source>
        <dbReference type="PIRNR" id="PIRNR028836"/>
    </source>
</evidence>
<dbReference type="EMBL" id="ML995478">
    <property type="protein sequence ID" value="KAF2145103.1"/>
    <property type="molecule type" value="Genomic_DNA"/>
</dbReference>
<dbReference type="GO" id="GO:0005524">
    <property type="term" value="F:ATP binding"/>
    <property type="evidence" value="ECO:0007669"/>
    <property type="project" value="UniProtKB-KW"/>
</dbReference>
<dbReference type="SUPFAM" id="SSF56784">
    <property type="entry name" value="HAD-like"/>
    <property type="match status" value="1"/>
</dbReference>
<comment type="subunit">
    <text evidence="3 12">Homotetramer.</text>
</comment>
<comment type="function">
    <text evidence="12">IMP-specific 5'-nucleotidase involved in IMP (inositol monophosphate) degradation.</text>
</comment>
<dbReference type="GO" id="GO:0006190">
    <property type="term" value="P:inosine salvage"/>
    <property type="evidence" value="ECO:0007669"/>
    <property type="project" value="InterPro"/>
</dbReference>
<dbReference type="OrthoDB" id="185373at2759"/>
<keyword evidence="6" id="KW-0547">Nucleotide-binding</keyword>
<evidence type="ECO:0000256" key="1">
    <source>
        <dbReference type="ARBA" id="ARBA00001946"/>
    </source>
</evidence>
<dbReference type="GeneID" id="54299335"/>
<comment type="catalytic activity">
    <reaction evidence="11">
        <text>IMP + H2O = inosine + phosphate</text>
        <dbReference type="Rhea" id="RHEA:27718"/>
        <dbReference type="ChEBI" id="CHEBI:15377"/>
        <dbReference type="ChEBI" id="CHEBI:17596"/>
        <dbReference type="ChEBI" id="CHEBI:43474"/>
        <dbReference type="ChEBI" id="CHEBI:58053"/>
        <dbReference type="EC" id="3.1.3.99"/>
    </reaction>
</comment>
<organism evidence="13 14">
    <name type="scientific">Aplosporella prunicola CBS 121167</name>
    <dbReference type="NCBI Taxonomy" id="1176127"/>
    <lineage>
        <taxon>Eukaryota</taxon>
        <taxon>Fungi</taxon>
        <taxon>Dikarya</taxon>
        <taxon>Ascomycota</taxon>
        <taxon>Pezizomycotina</taxon>
        <taxon>Dothideomycetes</taxon>
        <taxon>Dothideomycetes incertae sedis</taxon>
        <taxon>Botryosphaeriales</taxon>
        <taxon>Aplosporellaceae</taxon>
        <taxon>Aplosporella</taxon>
    </lineage>
</organism>
<dbReference type="Proteomes" id="UP000799438">
    <property type="component" value="Unassembled WGS sequence"/>
</dbReference>
<comment type="cofactor">
    <cofactor evidence="1 12">
        <name>Mg(2+)</name>
        <dbReference type="ChEBI" id="CHEBI:18420"/>
    </cofactor>
</comment>